<comment type="caution">
    <text evidence="2">The sequence shown here is derived from an EMBL/GenBank/DDBJ whole genome shotgun (WGS) entry which is preliminary data.</text>
</comment>
<sequence>MVSWSSLWVVVICTMNTIIVDVVATESIVLVVAVIGIVTVGKGLDLSLFPSYVVVRKLR</sequence>
<organism evidence="2 3">
    <name type="scientific">Gigaspora rosea</name>
    <dbReference type="NCBI Taxonomy" id="44941"/>
    <lineage>
        <taxon>Eukaryota</taxon>
        <taxon>Fungi</taxon>
        <taxon>Fungi incertae sedis</taxon>
        <taxon>Mucoromycota</taxon>
        <taxon>Glomeromycotina</taxon>
        <taxon>Glomeromycetes</taxon>
        <taxon>Diversisporales</taxon>
        <taxon>Gigasporaceae</taxon>
        <taxon>Gigaspora</taxon>
    </lineage>
</organism>
<reference evidence="2 3" key="1">
    <citation type="submission" date="2018-06" db="EMBL/GenBank/DDBJ databases">
        <title>Comparative genomics reveals the genomic features of Rhizophagus irregularis, R. cerebriforme, R. diaphanum and Gigaspora rosea, and their symbiotic lifestyle signature.</title>
        <authorList>
            <person name="Morin E."/>
            <person name="San Clemente H."/>
            <person name="Chen E.C.H."/>
            <person name="De La Providencia I."/>
            <person name="Hainaut M."/>
            <person name="Kuo A."/>
            <person name="Kohler A."/>
            <person name="Murat C."/>
            <person name="Tang N."/>
            <person name="Roy S."/>
            <person name="Loubradou J."/>
            <person name="Henrissat B."/>
            <person name="Grigoriev I.V."/>
            <person name="Corradi N."/>
            <person name="Roux C."/>
            <person name="Martin F.M."/>
        </authorList>
    </citation>
    <scope>NUCLEOTIDE SEQUENCE [LARGE SCALE GENOMIC DNA]</scope>
    <source>
        <strain evidence="2 3">DAOM 194757</strain>
    </source>
</reference>
<protein>
    <submittedName>
        <fullName evidence="2">Uncharacterized protein</fullName>
    </submittedName>
</protein>
<keyword evidence="1" id="KW-0812">Transmembrane</keyword>
<evidence type="ECO:0000256" key="1">
    <source>
        <dbReference type="SAM" id="Phobius"/>
    </source>
</evidence>
<accession>A0A397W0P5</accession>
<keyword evidence="3" id="KW-1185">Reference proteome</keyword>
<proteinExistence type="predicted"/>
<dbReference type="EMBL" id="QKWP01000159">
    <property type="protein sequence ID" value="RIB25863.1"/>
    <property type="molecule type" value="Genomic_DNA"/>
</dbReference>
<keyword evidence="1" id="KW-1133">Transmembrane helix</keyword>
<keyword evidence="1" id="KW-0472">Membrane</keyword>
<evidence type="ECO:0000313" key="2">
    <source>
        <dbReference type="EMBL" id="RIB25863.1"/>
    </source>
</evidence>
<gene>
    <name evidence="2" type="ORF">C2G38_2164930</name>
</gene>
<name>A0A397W0P5_9GLOM</name>
<feature type="transmembrane region" description="Helical" evidence="1">
    <location>
        <begin position="30"/>
        <end position="55"/>
    </location>
</feature>
<dbReference type="AlphaFoldDB" id="A0A397W0P5"/>
<feature type="transmembrane region" description="Helical" evidence="1">
    <location>
        <begin position="7"/>
        <end position="24"/>
    </location>
</feature>
<dbReference type="Proteomes" id="UP000266673">
    <property type="component" value="Unassembled WGS sequence"/>
</dbReference>
<evidence type="ECO:0000313" key="3">
    <source>
        <dbReference type="Proteomes" id="UP000266673"/>
    </source>
</evidence>